<feature type="region of interest" description="Disordered" evidence="1">
    <location>
        <begin position="1"/>
        <end position="31"/>
    </location>
</feature>
<protein>
    <submittedName>
        <fullName evidence="2">Uncharacterized protein</fullName>
    </submittedName>
</protein>
<accession>U1FGG7</accession>
<dbReference type="Proteomes" id="UP000016307">
    <property type="component" value="Unassembled WGS sequence"/>
</dbReference>
<dbReference type="EMBL" id="AOSS01000028">
    <property type="protein sequence ID" value="ERF58356.1"/>
    <property type="molecule type" value="Genomic_DNA"/>
</dbReference>
<keyword evidence="3" id="KW-1185">Reference proteome</keyword>
<comment type="caution">
    <text evidence="2">The sequence shown here is derived from an EMBL/GenBank/DDBJ whole genome shotgun (WGS) entry which is preliminary data.</text>
</comment>
<evidence type="ECO:0000313" key="3">
    <source>
        <dbReference type="Proteomes" id="UP000016307"/>
    </source>
</evidence>
<reference evidence="2 3" key="1">
    <citation type="journal article" date="2013" name="BMC Genomics">
        <title>Comparative genomics reveals distinct host-interacting traits of three major human-associated propionibacteria.</title>
        <authorList>
            <person name="Mak T.N."/>
            <person name="Schmid M."/>
            <person name="Brzuszkiewicz E."/>
            <person name="Zeng G."/>
            <person name="Meyer R."/>
            <person name="Sfanos K.S."/>
            <person name="Brinkmann V."/>
            <person name="Meyer T.F."/>
            <person name="Bruggemann H."/>
        </authorList>
    </citation>
    <scope>NUCLEOTIDE SEQUENCE [LARGE SCALE GENOMIC DNA]</scope>
    <source>
        <strain evidence="2 3">DSM 20700</strain>
    </source>
</reference>
<sequence length="71" mass="7701">DSVPTAIIERSTPSYHKRSGNTSTETTISERLQDPRFLGSSAGFTCPLPHHLVGDTNTVVGNKLTHLNLLI</sequence>
<dbReference type="RefSeq" id="WP_021103172.1">
    <property type="nucleotide sequence ID" value="NZ_AOSS01000028.1"/>
</dbReference>
<name>U1FGG7_9ACTN</name>
<dbReference type="AlphaFoldDB" id="U1FGG7"/>
<proteinExistence type="predicted"/>
<evidence type="ECO:0000256" key="1">
    <source>
        <dbReference type="SAM" id="MobiDB-lite"/>
    </source>
</evidence>
<feature type="compositionally biased region" description="Polar residues" evidence="1">
    <location>
        <begin position="20"/>
        <end position="30"/>
    </location>
</feature>
<feature type="non-terminal residue" evidence="2">
    <location>
        <position position="1"/>
    </location>
</feature>
<organism evidence="2 3">
    <name type="scientific">Cutibacterium granulosum DSM 20700</name>
    <dbReference type="NCBI Taxonomy" id="1160719"/>
    <lineage>
        <taxon>Bacteria</taxon>
        <taxon>Bacillati</taxon>
        <taxon>Actinomycetota</taxon>
        <taxon>Actinomycetes</taxon>
        <taxon>Propionibacteriales</taxon>
        <taxon>Propionibacteriaceae</taxon>
        <taxon>Cutibacterium</taxon>
    </lineage>
</organism>
<evidence type="ECO:0000313" key="2">
    <source>
        <dbReference type="EMBL" id="ERF58356.1"/>
    </source>
</evidence>
<gene>
    <name evidence="2" type="ORF">H641_00754</name>
</gene>